<protein>
    <recommendedName>
        <fullName evidence="4">Ig-like domain-containing protein</fullName>
    </recommendedName>
</protein>
<feature type="transmembrane region" description="Helical" evidence="1">
    <location>
        <begin position="12"/>
        <end position="32"/>
    </location>
</feature>
<keyword evidence="1" id="KW-1133">Transmembrane helix</keyword>
<name>A0ABV0V0G3_9TELE</name>
<gene>
    <name evidence="2" type="ORF">ILYODFUR_030824</name>
</gene>
<dbReference type="Proteomes" id="UP001482620">
    <property type="component" value="Unassembled WGS sequence"/>
</dbReference>
<dbReference type="EMBL" id="JAHRIQ010085754">
    <property type="protein sequence ID" value="MEQ2249577.1"/>
    <property type="molecule type" value="Genomic_DNA"/>
</dbReference>
<accession>A0ABV0V0G3</accession>
<proteinExistence type="predicted"/>
<evidence type="ECO:0000313" key="3">
    <source>
        <dbReference type="Proteomes" id="UP001482620"/>
    </source>
</evidence>
<keyword evidence="3" id="KW-1185">Reference proteome</keyword>
<evidence type="ECO:0008006" key="4">
    <source>
        <dbReference type="Google" id="ProtNLM"/>
    </source>
</evidence>
<reference evidence="2 3" key="1">
    <citation type="submission" date="2021-06" db="EMBL/GenBank/DDBJ databases">
        <authorList>
            <person name="Palmer J.M."/>
        </authorList>
    </citation>
    <scope>NUCLEOTIDE SEQUENCE [LARGE SCALE GENOMIC DNA]</scope>
    <source>
        <strain evidence="3">if_2019</strain>
        <tissue evidence="2">Muscle</tissue>
    </source>
</reference>
<organism evidence="2 3">
    <name type="scientific">Ilyodon furcidens</name>
    <name type="common">goldbreast splitfin</name>
    <dbReference type="NCBI Taxonomy" id="33524"/>
    <lineage>
        <taxon>Eukaryota</taxon>
        <taxon>Metazoa</taxon>
        <taxon>Chordata</taxon>
        <taxon>Craniata</taxon>
        <taxon>Vertebrata</taxon>
        <taxon>Euteleostomi</taxon>
        <taxon>Actinopterygii</taxon>
        <taxon>Neopterygii</taxon>
        <taxon>Teleostei</taxon>
        <taxon>Neoteleostei</taxon>
        <taxon>Acanthomorphata</taxon>
        <taxon>Ovalentaria</taxon>
        <taxon>Atherinomorphae</taxon>
        <taxon>Cyprinodontiformes</taxon>
        <taxon>Goodeidae</taxon>
        <taxon>Ilyodon</taxon>
    </lineage>
</organism>
<evidence type="ECO:0000256" key="1">
    <source>
        <dbReference type="SAM" id="Phobius"/>
    </source>
</evidence>
<sequence>MFSISSEEIQTVYVYIFIMAGCMLFVILLCFCHEAQAKVLPQAKLTVNYQAITETDLVTFSCQAPLSVSVHQCYFYVAGNDTRLLSCMKTFTGTELLWTSDQSQPAVVEVKCFYTVKYGDVNSQSPHSDISYISVGPKPQMNVHQFEEQYVFICSLPGSVKYDTACSLYFGESSVSTITTTTWKNKNENNELFCQFSASEDNLLRWLHLVQLKVASCDYKLKGDRTISSPQSDPYNLTDVVVADENESTKINIIQPSTMNTGMSVK</sequence>
<keyword evidence="1" id="KW-0472">Membrane</keyword>
<evidence type="ECO:0000313" key="2">
    <source>
        <dbReference type="EMBL" id="MEQ2249577.1"/>
    </source>
</evidence>
<comment type="caution">
    <text evidence="2">The sequence shown here is derived from an EMBL/GenBank/DDBJ whole genome shotgun (WGS) entry which is preliminary data.</text>
</comment>
<keyword evidence="1" id="KW-0812">Transmembrane</keyword>